<dbReference type="EMBL" id="HF680312">
    <property type="protein sequence ID" value="CCU72947.1"/>
    <property type="molecule type" value="Genomic_DNA"/>
</dbReference>
<dbReference type="KEGG" id="tol:TOL_2548"/>
<dbReference type="Proteomes" id="UP000011866">
    <property type="component" value="Chromosome"/>
</dbReference>
<keyword evidence="2" id="KW-1185">Reference proteome</keyword>
<dbReference type="eggNOG" id="ENOG5032DP3">
    <property type="taxonomic scope" value="Bacteria"/>
</dbReference>
<accession>M5DU57</accession>
<dbReference type="Gene3D" id="1.10.260.40">
    <property type="entry name" value="lambda repressor-like DNA-binding domains"/>
    <property type="match status" value="1"/>
</dbReference>
<name>M5DU57_9GAMM</name>
<dbReference type="AlphaFoldDB" id="M5DU57"/>
<gene>
    <name evidence="1" type="ORF">TOL_2548</name>
</gene>
<dbReference type="GO" id="GO:0003677">
    <property type="term" value="F:DNA binding"/>
    <property type="evidence" value="ECO:0007669"/>
    <property type="project" value="InterPro"/>
</dbReference>
<reference evidence="1 2" key="1">
    <citation type="journal article" date="2013" name="Genome Announc.">
        <title>Genome Sequence of Thalassolituus oleivorans MIL-1 (DSM 14913T).</title>
        <authorList>
            <person name="Golyshin P.N."/>
            <person name="Werner J."/>
            <person name="Chernikova T.N."/>
            <person name="Tran H."/>
            <person name="Ferrer M."/>
            <person name="Yakimov M.M."/>
            <person name="Teeling H."/>
            <person name="Golyshina O.V."/>
        </authorList>
    </citation>
    <scope>NUCLEOTIDE SEQUENCE [LARGE SCALE GENOMIC DNA]</scope>
    <source>
        <strain evidence="1 2">MIL-1</strain>
    </source>
</reference>
<dbReference type="PATRIC" id="fig|1298593.3.peg.2455"/>
<dbReference type="HOGENOM" id="CLU_139664_1_1_6"/>
<organism evidence="1 2">
    <name type="scientific">Thalassolituus oleivorans MIL-1</name>
    <dbReference type="NCBI Taxonomy" id="1298593"/>
    <lineage>
        <taxon>Bacteria</taxon>
        <taxon>Pseudomonadati</taxon>
        <taxon>Pseudomonadota</taxon>
        <taxon>Gammaproteobacteria</taxon>
        <taxon>Oceanospirillales</taxon>
        <taxon>Oceanospirillaceae</taxon>
        <taxon>Thalassolituus</taxon>
    </lineage>
</organism>
<proteinExistence type="predicted"/>
<evidence type="ECO:0000313" key="2">
    <source>
        <dbReference type="Proteomes" id="UP000011866"/>
    </source>
</evidence>
<sequence>MESIVDRFLLLLSAEGVKMPWLAAQTNIEAKRWHTIKQRKGMRTSELEAVIAIWPEYAYWLTTGKEIPDSGQISPSTKQAMRRM</sequence>
<evidence type="ECO:0008006" key="3">
    <source>
        <dbReference type="Google" id="ProtNLM"/>
    </source>
</evidence>
<evidence type="ECO:0000313" key="1">
    <source>
        <dbReference type="EMBL" id="CCU72947.1"/>
    </source>
</evidence>
<dbReference type="InterPro" id="IPR010982">
    <property type="entry name" value="Lambda_DNA-bd_dom_sf"/>
</dbReference>
<protein>
    <recommendedName>
        <fullName evidence="3">DNA-binding protein</fullName>
    </recommendedName>
</protein>